<gene>
    <name evidence="1" type="ORF">EV131_13322</name>
</gene>
<dbReference type="EMBL" id="SMBI01000033">
    <property type="protein sequence ID" value="TCU12540.1"/>
    <property type="molecule type" value="Genomic_DNA"/>
</dbReference>
<sequence>MKMSGVTLILPYVQILGAEGLERRCFPPSCQAQGEPIILEGRIEPDNMASLACRSCRFTFLPDPDADGLIQVVYKAPRHALGQF</sequence>
<evidence type="ECO:0000313" key="1">
    <source>
        <dbReference type="EMBL" id="TCU12540.1"/>
    </source>
</evidence>
<protein>
    <submittedName>
        <fullName evidence="1">Uncharacterized protein</fullName>
    </submittedName>
</protein>
<dbReference type="AlphaFoldDB" id="A0AAX2QA20"/>
<name>A0AAX2QA20_9HYPH</name>
<dbReference type="Proteomes" id="UP000295021">
    <property type="component" value="Unassembled WGS sequence"/>
</dbReference>
<evidence type="ECO:0000313" key="2">
    <source>
        <dbReference type="Proteomes" id="UP000295021"/>
    </source>
</evidence>
<comment type="caution">
    <text evidence="1">The sequence shown here is derived from an EMBL/GenBank/DDBJ whole genome shotgun (WGS) entry which is preliminary data.</text>
</comment>
<organism evidence="1 2">
    <name type="scientific">Rhizobium laguerreae</name>
    <dbReference type="NCBI Taxonomy" id="1076926"/>
    <lineage>
        <taxon>Bacteria</taxon>
        <taxon>Pseudomonadati</taxon>
        <taxon>Pseudomonadota</taxon>
        <taxon>Alphaproteobacteria</taxon>
        <taxon>Hyphomicrobiales</taxon>
        <taxon>Rhizobiaceae</taxon>
        <taxon>Rhizobium/Agrobacterium group</taxon>
        <taxon>Rhizobium</taxon>
    </lineage>
</organism>
<reference evidence="1 2" key="1">
    <citation type="submission" date="2019-03" db="EMBL/GenBank/DDBJ databases">
        <title>Genomic Encyclopedia of Type Strains, Phase IV (KMG-V): Genome sequencing to study the core and pangenomes of soil and plant-associated prokaryotes.</title>
        <authorList>
            <person name="Whitman W."/>
        </authorList>
    </citation>
    <scope>NUCLEOTIDE SEQUENCE [LARGE SCALE GENOMIC DNA]</scope>
    <source>
        <strain evidence="1 2">FB403</strain>
    </source>
</reference>
<proteinExistence type="predicted"/>
<accession>A0AAX2QA20</accession>